<organism evidence="1 2">
    <name type="scientific">Candidatus Burkholderia verschuerenii</name>
    <dbReference type="NCBI Taxonomy" id="242163"/>
    <lineage>
        <taxon>Bacteria</taxon>
        <taxon>Pseudomonadati</taxon>
        <taxon>Pseudomonadota</taxon>
        <taxon>Betaproteobacteria</taxon>
        <taxon>Burkholderiales</taxon>
        <taxon>Burkholderiaceae</taxon>
        <taxon>Burkholderia</taxon>
    </lineage>
</organism>
<protein>
    <submittedName>
        <fullName evidence="1">Uncharacterized protein</fullName>
    </submittedName>
</protein>
<sequence length="353" mass="38817">MSRKQDWRPSRFPLSFYKQITSKATPDYTTLEVDRDLLGKDELEASIALPLPEDAETRVWTDAQGGVRGLLRIPDVLRLHSFTNPGAAQYSQPNLACVIEMKFPRDSLTERQQRAYENIAGLKSNFRLLATSRCEIADKRLRRDWMRTAQKEPVYKPVAKAMSLPTRAMADPYQLLVGMIDAEHDLARRQLEIRPAPPGTPMMSALPDSADADARRRQNVAQIEMTLAAPFVAAGAGALAIATAPVVVGGGAAAEETTIAANAGAKVIEFDRYLRAARIARAARAAGATGAAAATVDKLAAQPVNMLQANPPALSPEQQRSSGAYWDWERQQQYQPQSEKHYLFWPDAPGHTK</sequence>
<dbReference type="PATRIC" id="fig|242163.4.peg.2799"/>
<gene>
    <name evidence="1" type="ORF">BVER_00331c</name>
</gene>
<evidence type="ECO:0000313" key="1">
    <source>
        <dbReference type="EMBL" id="KND58029.1"/>
    </source>
</evidence>
<reference evidence="2" key="1">
    <citation type="submission" date="2015-06" db="EMBL/GenBank/DDBJ databases">
        <title>Comparative genomics of Burkholderia leaf nodule symbionts.</title>
        <authorList>
            <person name="Carlier A."/>
            <person name="Eberl L."/>
            <person name="Pinto-Carbo M."/>
        </authorList>
    </citation>
    <scope>NUCLEOTIDE SEQUENCE [LARGE SCALE GENOMIC DNA]</scope>
    <source>
        <strain evidence="2">UZHbot4</strain>
    </source>
</reference>
<evidence type="ECO:0000313" key="2">
    <source>
        <dbReference type="Proteomes" id="UP000036959"/>
    </source>
</evidence>
<dbReference type="EMBL" id="LFJJ01000201">
    <property type="protein sequence ID" value="KND58029.1"/>
    <property type="molecule type" value="Genomic_DNA"/>
</dbReference>
<dbReference type="Proteomes" id="UP000036959">
    <property type="component" value="Unassembled WGS sequence"/>
</dbReference>
<name>A0A0L0M7R9_9BURK</name>
<proteinExistence type="predicted"/>
<keyword evidence="2" id="KW-1185">Reference proteome</keyword>
<dbReference type="AlphaFoldDB" id="A0A0L0M7R9"/>
<accession>A0A0L0M7R9</accession>
<comment type="caution">
    <text evidence="1">The sequence shown here is derived from an EMBL/GenBank/DDBJ whole genome shotgun (WGS) entry which is preliminary data.</text>
</comment>